<evidence type="ECO:0000259" key="2">
    <source>
        <dbReference type="PROSITE" id="PS50106"/>
    </source>
</evidence>
<protein>
    <submittedName>
        <fullName evidence="3">Unnamed protein product</fullName>
    </submittedName>
</protein>
<dbReference type="OrthoDB" id="67717at2759"/>
<dbReference type="InterPro" id="IPR036034">
    <property type="entry name" value="PDZ_sf"/>
</dbReference>
<dbReference type="PROSITE" id="PS50106">
    <property type="entry name" value="PDZ"/>
    <property type="match status" value="1"/>
</dbReference>
<gene>
    <name evidence="3" type="ORF">Pfra01_001232600</name>
</gene>
<feature type="region of interest" description="Disordered" evidence="1">
    <location>
        <begin position="13"/>
        <end position="36"/>
    </location>
</feature>
<dbReference type="Proteomes" id="UP001165121">
    <property type="component" value="Unassembled WGS sequence"/>
</dbReference>
<feature type="domain" description="PDZ" evidence="2">
    <location>
        <begin position="129"/>
        <end position="225"/>
    </location>
</feature>
<keyword evidence="4" id="KW-1185">Reference proteome</keyword>
<sequence>MPLGQLRNAFFSRRQDAESKRQVRGGGSLPGILPPTRGWSSTHDEFTCLRFFVWTGGDPGFTLSANDTEHNVPCDEDAELRVARITDQKVWEAGVRPGDILETVNSKRVKTMDAEAAMVLVQMSTKPLIIRFRSSTSGKRVRFDILLGRQKLGLFFTPDGGNAIPVVTRIPRRGGLSDVTCLGVRLGDILVAVNGMDAIAAGLGSTVEFIDMSPRPLRLTFERAANEDTDDRWFGSQAASEHSGEQRKGSTLLRNPFSNFGVTDMTTRVMSSVRCKEFVRSLLPSGDHLGHHRLQIETGAPSSDISAEVPATADAQDSVMIEWKHGPLGLTLLEDAISGVPFVNRLTGKGSSLNMERVQHGFQLYSINGVRTEGRALNDLCGDLLKLPKPIILVFRSPHTDDISEVDSYSGHSYQALSVSSTSNIPTPSEIELDVDSHRAFVTRASMVERCCPHRFSFVHKHEYEVIWTASQLGLELEIPQNTTGPTSARGQYPIVHKILKECTLDLPSDAVGHLFVAINNWRTSGLTTTELRTLLRVADKPAVLRFRRREGPPGFQRTFLSESSNDTEEREAGERRSIFGSAYNILWGEGELGVTFGCYEDADRQNALIVYVKRIGPGQVQNSRLVSVGDLLRSINGQELPPKQKFKKTMRKLVNTRHPITLGFRRLLVERCSDWSQQGSS</sequence>
<accession>A0A9W6XJ12</accession>
<dbReference type="AlphaFoldDB" id="A0A9W6XJ12"/>
<dbReference type="SMART" id="SM00228">
    <property type="entry name" value="PDZ"/>
    <property type="match status" value="4"/>
</dbReference>
<comment type="caution">
    <text evidence="3">The sequence shown here is derived from an EMBL/GenBank/DDBJ whole genome shotgun (WGS) entry which is preliminary data.</text>
</comment>
<dbReference type="EMBL" id="BSXT01001237">
    <property type="protein sequence ID" value="GMF40311.1"/>
    <property type="molecule type" value="Genomic_DNA"/>
</dbReference>
<evidence type="ECO:0000256" key="1">
    <source>
        <dbReference type="SAM" id="MobiDB-lite"/>
    </source>
</evidence>
<dbReference type="SUPFAM" id="SSF50156">
    <property type="entry name" value="PDZ domain-like"/>
    <property type="match status" value="3"/>
</dbReference>
<evidence type="ECO:0000313" key="3">
    <source>
        <dbReference type="EMBL" id="GMF40311.1"/>
    </source>
</evidence>
<dbReference type="InterPro" id="IPR001478">
    <property type="entry name" value="PDZ"/>
</dbReference>
<proteinExistence type="predicted"/>
<reference evidence="3" key="1">
    <citation type="submission" date="2023-04" db="EMBL/GenBank/DDBJ databases">
        <title>Phytophthora fragariaefolia NBRC 109709.</title>
        <authorList>
            <person name="Ichikawa N."/>
            <person name="Sato H."/>
            <person name="Tonouchi N."/>
        </authorList>
    </citation>
    <scope>NUCLEOTIDE SEQUENCE</scope>
    <source>
        <strain evidence="3">NBRC 109709</strain>
    </source>
</reference>
<organism evidence="3 4">
    <name type="scientific">Phytophthora fragariaefolia</name>
    <dbReference type="NCBI Taxonomy" id="1490495"/>
    <lineage>
        <taxon>Eukaryota</taxon>
        <taxon>Sar</taxon>
        <taxon>Stramenopiles</taxon>
        <taxon>Oomycota</taxon>
        <taxon>Peronosporomycetes</taxon>
        <taxon>Peronosporales</taxon>
        <taxon>Peronosporaceae</taxon>
        <taxon>Phytophthora</taxon>
    </lineage>
</organism>
<evidence type="ECO:0000313" key="4">
    <source>
        <dbReference type="Proteomes" id="UP001165121"/>
    </source>
</evidence>
<name>A0A9W6XJ12_9STRA</name>